<dbReference type="InterPro" id="IPR036249">
    <property type="entry name" value="Thioredoxin-like_sf"/>
</dbReference>
<feature type="domain" description="Thioredoxin" evidence="5">
    <location>
        <begin position="325"/>
        <end position="467"/>
    </location>
</feature>
<dbReference type="PANTHER" id="PTHR42852">
    <property type="entry name" value="THIOL:DISULFIDE INTERCHANGE PROTEIN DSBE"/>
    <property type="match status" value="1"/>
</dbReference>
<keyword evidence="2" id="KW-0201">Cytochrome c-type biogenesis</keyword>
<dbReference type="Proteomes" id="UP000546007">
    <property type="component" value="Unassembled WGS sequence"/>
</dbReference>
<evidence type="ECO:0000313" key="6">
    <source>
        <dbReference type="EMBL" id="MBB4025677.1"/>
    </source>
</evidence>
<proteinExistence type="predicted"/>
<dbReference type="InterPro" id="IPR013766">
    <property type="entry name" value="Thioredoxin_domain"/>
</dbReference>
<dbReference type="EMBL" id="JACIES010000003">
    <property type="protein sequence ID" value="MBB4025677.1"/>
    <property type="molecule type" value="Genomic_DNA"/>
</dbReference>
<dbReference type="CDD" id="cd02966">
    <property type="entry name" value="TlpA_like_family"/>
    <property type="match status" value="1"/>
</dbReference>
<dbReference type="InterPro" id="IPR017937">
    <property type="entry name" value="Thioredoxin_CS"/>
</dbReference>
<dbReference type="GeneID" id="93100195"/>
<dbReference type="GO" id="GO:0017004">
    <property type="term" value="P:cytochrome complex assembly"/>
    <property type="evidence" value="ECO:0007669"/>
    <property type="project" value="UniProtKB-KW"/>
</dbReference>
<dbReference type="PANTHER" id="PTHR42852:SF6">
    <property type="entry name" value="THIOL:DISULFIDE INTERCHANGE PROTEIN DSBE"/>
    <property type="match status" value="1"/>
</dbReference>
<name>A0A7W6HVI3_9BACT</name>
<evidence type="ECO:0000256" key="4">
    <source>
        <dbReference type="ARBA" id="ARBA00023284"/>
    </source>
</evidence>
<evidence type="ECO:0000256" key="1">
    <source>
        <dbReference type="ARBA" id="ARBA00004196"/>
    </source>
</evidence>
<evidence type="ECO:0000256" key="2">
    <source>
        <dbReference type="ARBA" id="ARBA00022748"/>
    </source>
</evidence>
<keyword evidence="7" id="KW-1185">Reference proteome</keyword>
<dbReference type="PROSITE" id="PS51352">
    <property type="entry name" value="THIOREDOXIN_2"/>
    <property type="match status" value="1"/>
</dbReference>
<dbReference type="Pfam" id="PF00578">
    <property type="entry name" value="AhpC-TSA"/>
    <property type="match status" value="1"/>
</dbReference>
<gene>
    <name evidence="6" type="ORF">GGR14_001461</name>
</gene>
<reference evidence="6 7" key="1">
    <citation type="submission" date="2020-08" db="EMBL/GenBank/DDBJ databases">
        <title>Genomic Encyclopedia of Type Strains, Phase IV (KMG-IV): sequencing the most valuable type-strain genomes for metagenomic binning, comparative biology and taxonomic classification.</title>
        <authorList>
            <person name="Goeker M."/>
        </authorList>
    </citation>
    <scope>NUCLEOTIDE SEQUENCE [LARGE SCALE GENOMIC DNA]</scope>
    <source>
        <strain evidence="6 7">DSM 105721</strain>
    </source>
</reference>
<protein>
    <submittedName>
        <fullName evidence="6">Thiol-disulfide isomerase/thioredoxin</fullName>
    </submittedName>
</protein>
<dbReference type="AlphaFoldDB" id="A0A7W6HVI3"/>
<sequence>MMSTKNIIKYGLLWGLLIWAMVVRGQQVEILHEGEDPVWLSEQHQFVWDKVIPLHFEAGRAVYEVHHAPKVFRLATETGYSSWFFVGDKDRVTVTVLNTDPLNIKVEGDVSGTYFYELENVSREYTRGKLEMTDDYMKAWLEKDATLMYRVNQQLERLRKHRDSAYMDVVDRAMEKGRLEEVLVRANMPLALKGKIVQDLKKEGKVTGRLVEELDLYTKVYTPDYVYYFYYYPYVWREQINSLHSDEAKGERLMNEVYRIMKQEFYNTLCNRLGEGMAREKLVDYAGSVSDFDYCIGVHMELDEQTKRDTALNKFSGRMERMYMTRSGKVMGDFSSKTPEGKKVSLADYRGKYVLLDFWASWCGPCRGLIPKMKKLYEKYHAAGKFDILGVSKDEDRGKWLKALEEEGMAWNNILAKEASLEDPSQFESVTGLPQMVVVDPEGNIVLSVSGSDNMDRVIETLESVLGK</sequence>
<dbReference type="OrthoDB" id="1097818at2"/>
<organism evidence="6 7">
    <name type="scientific">Butyricimonas faecihominis</name>
    <dbReference type="NCBI Taxonomy" id="1472416"/>
    <lineage>
        <taxon>Bacteria</taxon>
        <taxon>Pseudomonadati</taxon>
        <taxon>Bacteroidota</taxon>
        <taxon>Bacteroidia</taxon>
        <taxon>Bacteroidales</taxon>
        <taxon>Odoribacteraceae</taxon>
        <taxon>Butyricimonas</taxon>
    </lineage>
</organism>
<dbReference type="InterPro" id="IPR000866">
    <property type="entry name" value="AhpC/TSA"/>
</dbReference>
<dbReference type="InterPro" id="IPR050553">
    <property type="entry name" value="Thioredoxin_ResA/DsbE_sf"/>
</dbReference>
<dbReference type="SUPFAM" id="SSF52833">
    <property type="entry name" value="Thioredoxin-like"/>
    <property type="match status" value="1"/>
</dbReference>
<evidence type="ECO:0000259" key="5">
    <source>
        <dbReference type="PROSITE" id="PS51352"/>
    </source>
</evidence>
<keyword evidence="4" id="KW-0676">Redox-active center</keyword>
<keyword evidence="6" id="KW-0413">Isomerase</keyword>
<evidence type="ECO:0000313" key="7">
    <source>
        <dbReference type="Proteomes" id="UP000546007"/>
    </source>
</evidence>
<keyword evidence="3" id="KW-1015">Disulfide bond</keyword>
<dbReference type="GO" id="GO:0030313">
    <property type="term" value="C:cell envelope"/>
    <property type="evidence" value="ECO:0007669"/>
    <property type="project" value="UniProtKB-SubCell"/>
</dbReference>
<dbReference type="Gene3D" id="3.40.30.10">
    <property type="entry name" value="Glutaredoxin"/>
    <property type="match status" value="1"/>
</dbReference>
<comment type="caution">
    <text evidence="6">The sequence shown here is derived from an EMBL/GenBank/DDBJ whole genome shotgun (WGS) entry which is preliminary data.</text>
</comment>
<comment type="subcellular location">
    <subcellularLocation>
        <location evidence="1">Cell envelope</location>
    </subcellularLocation>
</comment>
<dbReference type="GO" id="GO:0016853">
    <property type="term" value="F:isomerase activity"/>
    <property type="evidence" value="ECO:0007669"/>
    <property type="project" value="UniProtKB-KW"/>
</dbReference>
<dbReference type="RefSeq" id="WP_124317520.1">
    <property type="nucleotide sequence ID" value="NZ_BHZJ02000203.1"/>
</dbReference>
<dbReference type="PROSITE" id="PS00194">
    <property type="entry name" value="THIOREDOXIN_1"/>
    <property type="match status" value="1"/>
</dbReference>
<accession>A0A7W6HVI3</accession>
<evidence type="ECO:0000256" key="3">
    <source>
        <dbReference type="ARBA" id="ARBA00023157"/>
    </source>
</evidence>